<proteinExistence type="predicted"/>
<accession>A0ABZ2KUD5</accession>
<evidence type="ECO:0000313" key="3">
    <source>
        <dbReference type="Proteomes" id="UP001374803"/>
    </source>
</evidence>
<gene>
    <name evidence="2" type="ORF">LVJ94_35350</name>
</gene>
<evidence type="ECO:0000313" key="2">
    <source>
        <dbReference type="EMBL" id="WXB02180.1"/>
    </source>
</evidence>
<sequence>MFVELVTDTFEEIMARSIADAGRRRRAGTTRARRPMRGLELKDDTYAILKVIAADGSEIPLVDSSSETGQSTEYSNFILQSVTESRMEKSQIVDTFGEAYVFFFGEHPRFLDCQAIVLNSADFGWEAEFWTNYDRYFRGTRLVEMGARTYLFFDDTIVEGYMLGAQARKVSDAPLSVELSFRLFITNYSNVTFVGDPNFPVRASVNLPPDVSLSSADAFDVGRAALRAATDAALEEAAAGRAALGQAQQARGFGGADLLSDALRSGLVPGSDLSGIASNALESLFGGATSSDLARHLPVRGKISDNLDEYTALPPRPKDDAETEEAKQGQAEARGDLPTTLTELAAPYGADLNSPGAYDQLGLAPIFAPGAGFAGATFGASIFAGIDVFANVGAAVAGAARGLLGAQEVPSGVGVPAGFIAGFGAGAGYAGAVGEAGIGGAAGLRAGAPNFLGTPASFGAGAPSSPFAPPLGSPGYGAPGYAPPLYAASAFPTGPLASPRGPVYVNGVQVGGGLAGGVGIGGGVAGGIASSRFGVLTGGTSFDGHLGGGAGAGYGASIAVSGTPTCFAMASVPGSLTPAPLTGNL</sequence>
<name>A0ABZ2KUD5_9BACT</name>
<dbReference type="Proteomes" id="UP001374803">
    <property type="component" value="Chromosome"/>
</dbReference>
<keyword evidence="3" id="KW-1185">Reference proteome</keyword>
<feature type="compositionally biased region" description="Basic and acidic residues" evidence="1">
    <location>
        <begin position="316"/>
        <end position="327"/>
    </location>
</feature>
<feature type="region of interest" description="Disordered" evidence="1">
    <location>
        <begin position="306"/>
        <end position="338"/>
    </location>
</feature>
<evidence type="ECO:0000256" key="1">
    <source>
        <dbReference type="SAM" id="MobiDB-lite"/>
    </source>
</evidence>
<dbReference type="RefSeq" id="WP_394831806.1">
    <property type="nucleotide sequence ID" value="NZ_CP089929.1"/>
</dbReference>
<reference evidence="2" key="1">
    <citation type="submission" date="2021-12" db="EMBL/GenBank/DDBJ databases">
        <title>Discovery of the Pendulisporaceae a myxobacterial family with distinct sporulation behavior and unique specialized metabolism.</title>
        <authorList>
            <person name="Garcia R."/>
            <person name="Popoff A."/>
            <person name="Bader C.D."/>
            <person name="Loehr J."/>
            <person name="Walesch S."/>
            <person name="Walt C."/>
            <person name="Boldt J."/>
            <person name="Bunk B."/>
            <person name="Haeckl F.J.F.P.J."/>
            <person name="Gunesch A.P."/>
            <person name="Birkelbach J."/>
            <person name="Nuebel U."/>
            <person name="Pietschmann T."/>
            <person name="Bach T."/>
            <person name="Mueller R."/>
        </authorList>
    </citation>
    <scope>NUCLEOTIDE SEQUENCE</scope>
    <source>
        <strain evidence="2">MSr11367</strain>
    </source>
</reference>
<dbReference type="EMBL" id="CP089983">
    <property type="protein sequence ID" value="WXB02180.1"/>
    <property type="molecule type" value="Genomic_DNA"/>
</dbReference>
<organism evidence="2 3">
    <name type="scientific">Pendulispora rubella</name>
    <dbReference type="NCBI Taxonomy" id="2741070"/>
    <lineage>
        <taxon>Bacteria</taxon>
        <taxon>Pseudomonadati</taxon>
        <taxon>Myxococcota</taxon>
        <taxon>Myxococcia</taxon>
        <taxon>Myxococcales</taxon>
        <taxon>Sorangiineae</taxon>
        <taxon>Pendulisporaceae</taxon>
        <taxon>Pendulispora</taxon>
    </lineage>
</organism>
<protein>
    <submittedName>
        <fullName evidence="2">Uncharacterized protein</fullName>
    </submittedName>
</protein>